<dbReference type="Gene3D" id="1.10.510.10">
    <property type="entry name" value="Transferase(Phosphotransferase) domain 1"/>
    <property type="match status" value="2"/>
</dbReference>
<comment type="catalytic activity">
    <reaction evidence="7">
        <text>L-threonyl-[protein] + ATP = O-phospho-L-threonyl-[protein] + ADP + H(+)</text>
        <dbReference type="Rhea" id="RHEA:46608"/>
        <dbReference type="Rhea" id="RHEA-COMP:11060"/>
        <dbReference type="Rhea" id="RHEA-COMP:11605"/>
        <dbReference type="ChEBI" id="CHEBI:15378"/>
        <dbReference type="ChEBI" id="CHEBI:30013"/>
        <dbReference type="ChEBI" id="CHEBI:30616"/>
        <dbReference type="ChEBI" id="CHEBI:61977"/>
        <dbReference type="ChEBI" id="CHEBI:456216"/>
        <dbReference type="EC" id="2.7.11.1"/>
    </reaction>
</comment>
<dbReference type="STRING" id="4555.K3ZHP8"/>
<sequence length="641" mass="73014">MGDQESGVEDLERILSDVNAEPIKIPYAVIKSVTKNFAQVIGDGGFGVVYLGDLGRGMVAVKKLSISESFTDKQFLDEVACLKRVKHKNIVKYIGYCADTQGYLMEVDGEERIVEVPQRLLCFEYVPNGSLHHYLQENIDGYEWSIRYKIIKGICQGLHYLHQSRINHLDLKPANVLLGAHMEPKITDFGLSRCIDENQSTIFTTNLCGTPGYIAPEFIDKQKISFKSDIFSLGIIMTRLLIGSNESIAENWHESLHVECQQMKICIEIAQICAEYDPAKRPTIADIILKLNKTETMVQKVPPDVNEPRNDPKSSLHQVVKRFRALPTQTLHEYSRFTKMYEDLNVLERILEGSEKPSILSYPLLRSITENFSTERRIGRNELGEHFKGIFRIVVVTRLPQSVSINDGMFHRQIGKMMMAQHQNIIRFLGYCSYATEEKNVVIDGKVITAEKRERLLCFEHLSKGNLSKHLSDEFSGLEWHTRYQIIKGICEGLCYLHKEKDIIHMDLKPASILLDVHMVPKITGFGIPELIIMSNQRLPRLGYSAPESMFEGVASRKADIYSVGVIIIELVTGSKKKPSITNVLQRWEQRWKGSAKCTPWGHQVAKCLELAQSCLHKDPDRRPFAWDIVTELHLSPLCLK</sequence>
<dbReference type="AlphaFoldDB" id="K3ZHP8"/>
<dbReference type="Gramene" id="KQK95460">
    <property type="protein sequence ID" value="KQK95460"/>
    <property type="gene ID" value="SETIT_026100mg"/>
</dbReference>
<dbReference type="InterPro" id="IPR017441">
    <property type="entry name" value="Protein_kinase_ATP_BS"/>
</dbReference>
<dbReference type="HOGENOM" id="CLU_000288_121_0_1"/>
<dbReference type="OrthoDB" id="685733at2759"/>
<feature type="domain" description="Protein kinase" evidence="10">
    <location>
        <begin position="35"/>
        <end position="298"/>
    </location>
</feature>
<feature type="domain" description="Protein kinase" evidence="10">
    <location>
        <begin position="372"/>
        <end position="635"/>
    </location>
</feature>
<evidence type="ECO:0000256" key="6">
    <source>
        <dbReference type="ARBA" id="ARBA00022840"/>
    </source>
</evidence>
<dbReference type="Gene3D" id="3.30.200.20">
    <property type="entry name" value="Phosphorylase Kinase, domain 1"/>
    <property type="match status" value="2"/>
</dbReference>
<dbReference type="EnsemblPlants" id="KQK95460">
    <property type="protein sequence ID" value="KQK95460"/>
    <property type="gene ID" value="SETIT_026100mg"/>
</dbReference>
<evidence type="ECO:0000256" key="7">
    <source>
        <dbReference type="ARBA" id="ARBA00047899"/>
    </source>
</evidence>
<dbReference type="EC" id="2.7.11.1" evidence="1"/>
<proteinExistence type="predicted"/>
<evidence type="ECO:0000256" key="1">
    <source>
        <dbReference type="ARBA" id="ARBA00012513"/>
    </source>
</evidence>
<reference evidence="11" key="2">
    <citation type="submission" date="2015-07" db="EMBL/GenBank/DDBJ databases">
        <authorList>
            <person name="Noorani M."/>
        </authorList>
    </citation>
    <scope>NUCLEOTIDE SEQUENCE</scope>
    <source>
        <strain evidence="11">Yugu1</strain>
    </source>
</reference>
<evidence type="ECO:0000256" key="3">
    <source>
        <dbReference type="ARBA" id="ARBA00022679"/>
    </source>
</evidence>
<dbReference type="Proteomes" id="UP000004995">
    <property type="component" value="Unassembled WGS sequence"/>
</dbReference>
<keyword evidence="6 9" id="KW-0067">ATP-binding</keyword>
<dbReference type="InterPro" id="IPR000719">
    <property type="entry name" value="Prot_kinase_dom"/>
</dbReference>
<keyword evidence="2" id="KW-0723">Serine/threonine-protein kinase</keyword>
<organism evidence="11">
    <name type="scientific">Setaria italica</name>
    <name type="common">Foxtail millet</name>
    <name type="synonym">Panicum italicum</name>
    <dbReference type="NCBI Taxonomy" id="4555"/>
    <lineage>
        <taxon>Eukaryota</taxon>
        <taxon>Viridiplantae</taxon>
        <taxon>Streptophyta</taxon>
        <taxon>Embryophyta</taxon>
        <taxon>Tracheophyta</taxon>
        <taxon>Spermatophyta</taxon>
        <taxon>Magnoliopsida</taxon>
        <taxon>Liliopsida</taxon>
        <taxon>Poales</taxon>
        <taxon>Poaceae</taxon>
        <taxon>PACMAD clade</taxon>
        <taxon>Panicoideae</taxon>
        <taxon>Panicodae</taxon>
        <taxon>Paniceae</taxon>
        <taxon>Cenchrinae</taxon>
        <taxon>Setaria</taxon>
    </lineage>
</organism>
<dbReference type="Pfam" id="PF00069">
    <property type="entry name" value="Pkinase"/>
    <property type="match status" value="2"/>
</dbReference>
<dbReference type="PROSITE" id="PS50011">
    <property type="entry name" value="PROTEIN_KINASE_DOM"/>
    <property type="match status" value="2"/>
</dbReference>
<feature type="binding site" evidence="9">
    <location>
        <position position="63"/>
    </location>
    <ligand>
        <name>ATP</name>
        <dbReference type="ChEBI" id="CHEBI:30616"/>
    </ligand>
</feature>
<dbReference type="SMART" id="SM00220">
    <property type="entry name" value="S_TKc"/>
    <property type="match status" value="2"/>
</dbReference>
<dbReference type="InterPro" id="IPR011009">
    <property type="entry name" value="Kinase-like_dom_sf"/>
</dbReference>
<dbReference type="InterPro" id="IPR008271">
    <property type="entry name" value="Ser/Thr_kinase_AS"/>
</dbReference>
<name>K3ZHP8_SETIT</name>
<reference evidence="11 13" key="1">
    <citation type="journal article" date="2012" name="Nat. Biotechnol.">
        <title>Reference genome sequence of the model plant Setaria.</title>
        <authorList>
            <person name="Bennetzen J.L."/>
            <person name="Schmutz J."/>
            <person name="Wang H."/>
            <person name="Percifield R."/>
            <person name="Hawkins J."/>
            <person name="Pontaroli A.C."/>
            <person name="Estep M."/>
            <person name="Feng L."/>
            <person name="Vaughn J.N."/>
            <person name="Grimwood J."/>
            <person name="Jenkins J."/>
            <person name="Barry K."/>
            <person name="Lindquist E."/>
            <person name="Hellsten U."/>
            <person name="Deshpande S."/>
            <person name="Wang X."/>
            <person name="Wu X."/>
            <person name="Mitros T."/>
            <person name="Triplett J."/>
            <person name="Yang X."/>
            <person name="Ye C.Y."/>
            <person name="Mauro-Herrera M."/>
            <person name="Wang L."/>
            <person name="Li P."/>
            <person name="Sharma M."/>
            <person name="Sharma R."/>
            <person name="Ronald P.C."/>
            <person name="Panaud O."/>
            <person name="Kellogg E.A."/>
            <person name="Brutnell T.P."/>
            <person name="Doust A.N."/>
            <person name="Tuskan G.A."/>
            <person name="Rokhsar D."/>
            <person name="Devos K.M."/>
        </authorList>
    </citation>
    <scope>NUCLEOTIDE SEQUENCE [LARGE SCALE GENOMIC DNA]</scope>
    <source>
        <strain evidence="13">cv. Yugu1</strain>
        <strain evidence="11">Yugu1</strain>
    </source>
</reference>
<dbReference type="EMBL" id="AGNK02005164">
    <property type="status" value="NOT_ANNOTATED_CDS"/>
    <property type="molecule type" value="Genomic_DNA"/>
</dbReference>
<evidence type="ECO:0000313" key="13">
    <source>
        <dbReference type="Proteomes" id="UP000004995"/>
    </source>
</evidence>
<dbReference type="GeneID" id="101774566"/>
<accession>K3ZHP8</accession>
<keyword evidence="3" id="KW-0808">Transferase</keyword>
<dbReference type="GO" id="GO:0004674">
    <property type="term" value="F:protein serine/threonine kinase activity"/>
    <property type="evidence" value="ECO:0007669"/>
    <property type="project" value="UniProtKB-KW"/>
</dbReference>
<dbReference type="RefSeq" id="XP_022684947.1">
    <property type="nucleotide sequence ID" value="XM_022829212.1"/>
</dbReference>
<dbReference type="PROSITE" id="PS00108">
    <property type="entry name" value="PROTEIN_KINASE_ST"/>
    <property type="match status" value="1"/>
</dbReference>
<dbReference type="SUPFAM" id="SSF56112">
    <property type="entry name" value="Protein kinase-like (PK-like)"/>
    <property type="match status" value="2"/>
</dbReference>
<evidence type="ECO:0000313" key="11">
    <source>
        <dbReference type="EMBL" id="RCV39134.1"/>
    </source>
</evidence>
<evidence type="ECO:0000256" key="4">
    <source>
        <dbReference type="ARBA" id="ARBA00022741"/>
    </source>
</evidence>
<evidence type="ECO:0000313" key="12">
    <source>
        <dbReference type="EnsemblPlants" id="KQK95460"/>
    </source>
</evidence>
<keyword evidence="4 9" id="KW-0547">Nucleotide-binding</keyword>
<evidence type="ECO:0000256" key="8">
    <source>
        <dbReference type="ARBA" id="ARBA00048679"/>
    </source>
</evidence>
<dbReference type="GO" id="GO:0005524">
    <property type="term" value="F:ATP binding"/>
    <property type="evidence" value="ECO:0007669"/>
    <property type="project" value="UniProtKB-UniRule"/>
</dbReference>
<reference evidence="12" key="3">
    <citation type="submission" date="2018-08" db="UniProtKB">
        <authorList>
            <consortium name="EnsemblPlants"/>
        </authorList>
    </citation>
    <scope>IDENTIFICATION</scope>
    <source>
        <strain evidence="12">Yugu1</strain>
    </source>
</reference>
<comment type="catalytic activity">
    <reaction evidence="8">
        <text>L-seryl-[protein] + ATP = O-phospho-L-seryl-[protein] + ADP + H(+)</text>
        <dbReference type="Rhea" id="RHEA:17989"/>
        <dbReference type="Rhea" id="RHEA-COMP:9863"/>
        <dbReference type="Rhea" id="RHEA-COMP:11604"/>
        <dbReference type="ChEBI" id="CHEBI:15378"/>
        <dbReference type="ChEBI" id="CHEBI:29999"/>
        <dbReference type="ChEBI" id="CHEBI:30616"/>
        <dbReference type="ChEBI" id="CHEBI:83421"/>
        <dbReference type="ChEBI" id="CHEBI:456216"/>
        <dbReference type="EC" id="2.7.11.1"/>
    </reaction>
</comment>
<dbReference type="PROSITE" id="PS00107">
    <property type="entry name" value="PROTEIN_KINASE_ATP"/>
    <property type="match status" value="1"/>
</dbReference>
<dbReference type="EMBL" id="CM003535">
    <property type="protein sequence ID" value="RCV39134.1"/>
    <property type="molecule type" value="Genomic_DNA"/>
</dbReference>
<evidence type="ECO:0000256" key="5">
    <source>
        <dbReference type="ARBA" id="ARBA00022777"/>
    </source>
</evidence>
<dbReference type="PANTHER" id="PTHR45707">
    <property type="entry name" value="C2 CALCIUM/LIPID-BINDING PLANT PHOSPHORIBOSYLTRANSFERASE FAMILY PROTEIN"/>
    <property type="match status" value="1"/>
</dbReference>
<gene>
    <name evidence="12" type="primary">LOC101774566</name>
    <name evidence="11" type="ORF">SETIT_8G199700v2</name>
</gene>
<dbReference type="FunFam" id="1.10.510.10:FF:001023">
    <property type="entry name" value="Os07g0541700 protein"/>
    <property type="match status" value="1"/>
</dbReference>
<evidence type="ECO:0000256" key="9">
    <source>
        <dbReference type="PROSITE-ProRule" id="PRU10141"/>
    </source>
</evidence>
<dbReference type="eggNOG" id="ENOG502QWDY">
    <property type="taxonomic scope" value="Eukaryota"/>
</dbReference>
<dbReference type="ExpressionAtlas" id="K3ZHP8">
    <property type="expression patterns" value="baseline"/>
</dbReference>
<evidence type="ECO:0000259" key="10">
    <source>
        <dbReference type="PROSITE" id="PS50011"/>
    </source>
</evidence>
<keyword evidence="13" id="KW-1185">Reference proteome</keyword>
<protein>
    <recommendedName>
        <fullName evidence="1">non-specific serine/threonine protein kinase</fullName>
        <ecNumber evidence="1">2.7.11.1</ecNumber>
    </recommendedName>
</protein>
<dbReference type="PANTHER" id="PTHR45707:SF43">
    <property type="entry name" value="PROTEIN KINASE DOMAIN-CONTAINING PROTEIN"/>
    <property type="match status" value="1"/>
</dbReference>
<keyword evidence="5" id="KW-0418">Kinase</keyword>
<evidence type="ECO:0000256" key="2">
    <source>
        <dbReference type="ARBA" id="ARBA00022527"/>
    </source>
</evidence>